<evidence type="ECO:0000256" key="5">
    <source>
        <dbReference type="PROSITE-ProRule" id="PRU00339"/>
    </source>
</evidence>
<evidence type="ECO:0000313" key="8">
    <source>
        <dbReference type="EMBL" id="PIR83138.1"/>
    </source>
</evidence>
<feature type="transmembrane region" description="Helical" evidence="6">
    <location>
        <begin position="108"/>
        <end position="128"/>
    </location>
</feature>
<evidence type="ECO:0000256" key="2">
    <source>
        <dbReference type="ARBA" id="ARBA00022692"/>
    </source>
</evidence>
<dbReference type="GO" id="GO:0016020">
    <property type="term" value="C:membrane"/>
    <property type="evidence" value="ECO:0007669"/>
    <property type="project" value="UniProtKB-SubCell"/>
</dbReference>
<feature type="transmembrane region" description="Helical" evidence="6">
    <location>
        <begin position="346"/>
        <end position="369"/>
    </location>
</feature>
<feature type="transmembrane region" description="Helical" evidence="6">
    <location>
        <begin position="199"/>
        <end position="218"/>
    </location>
</feature>
<organism evidence="8 9">
    <name type="scientific">Candidatus Kaiserbacteria bacterium CG10_big_fil_rev_8_21_14_0_10_56_12</name>
    <dbReference type="NCBI Taxonomy" id="1974611"/>
    <lineage>
        <taxon>Bacteria</taxon>
        <taxon>Candidatus Kaiseribacteriota</taxon>
    </lineage>
</organism>
<comment type="caution">
    <text evidence="8">The sequence shown here is derived from an EMBL/GenBank/DDBJ whole genome shotgun (WGS) entry which is preliminary data.</text>
</comment>
<dbReference type="Pfam" id="PF04932">
    <property type="entry name" value="Wzy_C"/>
    <property type="match status" value="1"/>
</dbReference>
<feature type="transmembrane region" description="Helical" evidence="6">
    <location>
        <begin position="174"/>
        <end position="192"/>
    </location>
</feature>
<keyword evidence="3 6" id="KW-1133">Transmembrane helix</keyword>
<feature type="transmembrane region" description="Helical" evidence="6">
    <location>
        <begin position="44"/>
        <end position="63"/>
    </location>
</feature>
<evidence type="ECO:0000313" key="9">
    <source>
        <dbReference type="Proteomes" id="UP000230179"/>
    </source>
</evidence>
<evidence type="ECO:0000256" key="4">
    <source>
        <dbReference type="ARBA" id="ARBA00023136"/>
    </source>
</evidence>
<name>A0A2H0U9P6_9BACT</name>
<keyword evidence="2 6" id="KW-0812">Transmembrane</keyword>
<feature type="domain" description="O-antigen ligase-related" evidence="7">
    <location>
        <begin position="208"/>
        <end position="359"/>
    </location>
</feature>
<dbReference type="PANTHER" id="PTHR37422">
    <property type="entry name" value="TEICHURONIC ACID BIOSYNTHESIS PROTEIN TUAE"/>
    <property type="match status" value="1"/>
</dbReference>
<dbReference type="PANTHER" id="PTHR37422:SF23">
    <property type="entry name" value="TEICHURONIC ACID BIOSYNTHESIS PROTEIN TUAE"/>
    <property type="match status" value="1"/>
</dbReference>
<feature type="transmembrane region" description="Helical" evidence="6">
    <location>
        <begin position="435"/>
        <end position="454"/>
    </location>
</feature>
<feature type="transmembrane region" description="Helical" evidence="6">
    <location>
        <begin position="70"/>
        <end position="88"/>
    </location>
</feature>
<feature type="repeat" description="TPR" evidence="5">
    <location>
        <begin position="576"/>
        <end position="609"/>
    </location>
</feature>
<protein>
    <recommendedName>
        <fullName evidence="7">O-antigen ligase-related domain-containing protein</fullName>
    </recommendedName>
</protein>
<accession>A0A2H0U9P6</accession>
<dbReference type="Gene3D" id="1.25.40.10">
    <property type="entry name" value="Tetratricopeptide repeat domain"/>
    <property type="match status" value="1"/>
</dbReference>
<feature type="transmembrane region" description="Helical" evidence="6">
    <location>
        <begin position="135"/>
        <end position="154"/>
    </location>
</feature>
<dbReference type="InterPro" id="IPR019734">
    <property type="entry name" value="TPR_rpt"/>
</dbReference>
<dbReference type="SUPFAM" id="SSF48452">
    <property type="entry name" value="TPR-like"/>
    <property type="match status" value="1"/>
</dbReference>
<gene>
    <name evidence="8" type="ORF">COU19_02105</name>
</gene>
<keyword evidence="5" id="KW-0802">TPR repeat</keyword>
<evidence type="ECO:0000256" key="3">
    <source>
        <dbReference type="ARBA" id="ARBA00022989"/>
    </source>
</evidence>
<dbReference type="EMBL" id="PFBL01000018">
    <property type="protein sequence ID" value="PIR83138.1"/>
    <property type="molecule type" value="Genomic_DNA"/>
</dbReference>
<evidence type="ECO:0000256" key="6">
    <source>
        <dbReference type="SAM" id="Phobius"/>
    </source>
</evidence>
<dbReference type="InterPro" id="IPR011990">
    <property type="entry name" value="TPR-like_helical_dom_sf"/>
</dbReference>
<proteinExistence type="predicted"/>
<keyword evidence="4 6" id="KW-0472">Membrane</keyword>
<dbReference type="Proteomes" id="UP000230179">
    <property type="component" value="Unassembled WGS sequence"/>
</dbReference>
<evidence type="ECO:0000259" key="7">
    <source>
        <dbReference type="Pfam" id="PF04932"/>
    </source>
</evidence>
<sequence>MQGDTVSVRGAVRWVALAALFFVPFTPLIISGSLFFPFITGKAFFFRILVEIAVVAWVLLAFLDAEYRPRFSWIGAVVVAFVAWMLIADLSATNVVKAFWSNFERMEGWMLLIHLLGFFFAASAVLRVEKKWRAWFLTSLGVGLIVAGYALFQLGGFAAIHQGSSRIDASFGNSAYLAIYFLFNVFIALWLALTERRTWLMWVLVVVAALDGVLIFFTETRGTVLGLLVALALAAFLTALTAGKRTRSYAAGALALIVVVTGGFYLARNSSLVQENHVLQRIASISLADGQTRFTIWGMALDGVRERPVLGWGQEGFNYVFNTYYEPSLYGQESWFDRAHNAFIDWLTAGGIPAFLLYVALFASAVVLLWRSTELSRPERIALTAVLVGYAIHNLFVFDNLYSYIYFFAVLALVDSQVGRPTKLNTLPAMNESDGAVLGVPIAAVVALVLVWYVNVANMQTAHQLIVALSPNPSQGVQGNISAFKDLLSEHSFAEQEIREQIVALALGLVGNPTVSDTDKKELLTLAATEMQKQVTAFPSDAREHLQLAYVYRAGGALKESLAEMLAAAKLSPRKEEIWVEAGAIEWDLGNVKAAREDFVKAYELGPQFPALAAYAAAGDIAIGDTKAADALLMSTFGTTVVDNDILAVAYFRTKNWPRLVGIWKLRAEKPGVSVQTWFSFAAAQYAAGQSVDAIRTINKAVELFPEAAKSGAAAIAQIRAGK</sequence>
<dbReference type="PROSITE" id="PS50005">
    <property type="entry name" value="TPR"/>
    <property type="match status" value="1"/>
</dbReference>
<comment type="subcellular location">
    <subcellularLocation>
        <location evidence="1">Membrane</location>
        <topology evidence="1">Multi-pass membrane protein</topology>
    </subcellularLocation>
</comment>
<dbReference type="AlphaFoldDB" id="A0A2H0U9P6"/>
<feature type="transmembrane region" description="Helical" evidence="6">
    <location>
        <begin position="224"/>
        <end position="242"/>
    </location>
</feature>
<evidence type="ECO:0000256" key="1">
    <source>
        <dbReference type="ARBA" id="ARBA00004141"/>
    </source>
</evidence>
<feature type="transmembrane region" description="Helical" evidence="6">
    <location>
        <begin position="249"/>
        <end position="267"/>
    </location>
</feature>
<dbReference type="SMART" id="SM00028">
    <property type="entry name" value="TPR"/>
    <property type="match status" value="3"/>
</dbReference>
<dbReference type="InterPro" id="IPR007016">
    <property type="entry name" value="O-antigen_ligase-rel_domated"/>
</dbReference>
<feature type="transmembrane region" description="Helical" evidence="6">
    <location>
        <begin position="12"/>
        <end position="38"/>
    </location>
</feature>
<reference evidence="9" key="1">
    <citation type="submission" date="2017-09" db="EMBL/GenBank/DDBJ databases">
        <title>Depth-based differentiation of microbial function through sediment-hosted aquifers and enrichment of novel symbionts in the deep terrestrial subsurface.</title>
        <authorList>
            <person name="Probst A.J."/>
            <person name="Ladd B."/>
            <person name="Jarett J.K."/>
            <person name="Geller-Mcgrath D.E."/>
            <person name="Sieber C.M.K."/>
            <person name="Emerson J.B."/>
            <person name="Anantharaman K."/>
            <person name="Thomas B.C."/>
            <person name="Malmstrom R."/>
            <person name="Stieglmeier M."/>
            <person name="Klingl A."/>
            <person name="Woyke T."/>
            <person name="Ryan C.M."/>
            <person name="Banfield J.F."/>
        </authorList>
    </citation>
    <scope>NUCLEOTIDE SEQUENCE [LARGE SCALE GENOMIC DNA]</scope>
</reference>
<dbReference type="InterPro" id="IPR051533">
    <property type="entry name" value="WaaL-like"/>
</dbReference>
<feature type="transmembrane region" description="Helical" evidence="6">
    <location>
        <begin position="381"/>
        <end position="398"/>
    </location>
</feature>